<name>J9FYC6_9ZZZZ</name>
<protein>
    <submittedName>
        <fullName evidence="1">Uncharacterized protein</fullName>
    </submittedName>
</protein>
<accession>J9FYC6</accession>
<organism evidence="1">
    <name type="scientific">gut metagenome</name>
    <dbReference type="NCBI Taxonomy" id="749906"/>
    <lineage>
        <taxon>unclassified sequences</taxon>
        <taxon>metagenomes</taxon>
        <taxon>organismal metagenomes</taxon>
    </lineage>
</organism>
<reference evidence="1" key="1">
    <citation type="journal article" date="2012" name="PLoS ONE">
        <title>Gene sets for utilization of primary and secondary nutrition supplies in the distal gut of endangered iberian lynx.</title>
        <authorList>
            <person name="Alcaide M."/>
            <person name="Messina E."/>
            <person name="Richter M."/>
            <person name="Bargiela R."/>
            <person name="Peplies J."/>
            <person name="Huws S.A."/>
            <person name="Newbold C.J."/>
            <person name="Golyshin P.N."/>
            <person name="Simon M.A."/>
            <person name="Lopez G."/>
            <person name="Yakimov M.M."/>
            <person name="Ferrer M."/>
        </authorList>
    </citation>
    <scope>NUCLEOTIDE SEQUENCE</scope>
</reference>
<sequence length="34" mass="3828">MTCIGSSLKTSYHIVARSQYIDDFTFTFVAPLQS</sequence>
<gene>
    <name evidence="1" type="ORF">EVA_12355</name>
</gene>
<comment type="caution">
    <text evidence="1">The sequence shown here is derived from an EMBL/GenBank/DDBJ whole genome shotgun (WGS) entry which is preliminary data.</text>
</comment>
<evidence type="ECO:0000313" key="1">
    <source>
        <dbReference type="EMBL" id="EJW99553.1"/>
    </source>
</evidence>
<dbReference type="EMBL" id="AMCI01003755">
    <property type="protein sequence ID" value="EJW99553.1"/>
    <property type="molecule type" value="Genomic_DNA"/>
</dbReference>
<proteinExistence type="predicted"/>
<dbReference type="AlphaFoldDB" id="J9FYC6"/>